<feature type="domain" description="EGF-like" evidence="7">
    <location>
        <begin position="620"/>
        <end position="655"/>
    </location>
</feature>
<dbReference type="SUPFAM" id="SSF57196">
    <property type="entry name" value="EGF/Laminin"/>
    <property type="match status" value="1"/>
</dbReference>
<dbReference type="PROSITE" id="PS50026">
    <property type="entry name" value="EGF_3"/>
    <property type="match status" value="3"/>
</dbReference>
<dbReference type="OrthoDB" id="382013at2759"/>
<evidence type="ECO:0000256" key="1">
    <source>
        <dbReference type="ARBA" id="ARBA00022536"/>
    </source>
</evidence>
<dbReference type="InterPro" id="IPR001680">
    <property type="entry name" value="WD40_rpt"/>
</dbReference>
<keyword evidence="1 4" id="KW-0245">EGF-like domain</keyword>
<feature type="disulfide bond" evidence="4">
    <location>
        <begin position="562"/>
        <end position="571"/>
    </location>
</feature>
<evidence type="ECO:0000256" key="2">
    <source>
        <dbReference type="ARBA" id="ARBA00022737"/>
    </source>
</evidence>
<gene>
    <name evidence="8" type="ORF">OXX778_LOCUS5521</name>
</gene>
<dbReference type="InterPro" id="IPR000742">
    <property type="entry name" value="EGF"/>
</dbReference>
<evidence type="ECO:0000313" key="8">
    <source>
        <dbReference type="EMBL" id="CAF0782161.1"/>
    </source>
</evidence>
<feature type="transmembrane region" description="Helical" evidence="5">
    <location>
        <begin position="673"/>
        <end position="696"/>
    </location>
</feature>
<dbReference type="AlphaFoldDB" id="A0A813RDG6"/>
<dbReference type="GO" id="GO:0005509">
    <property type="term" value="F:calcium ion binding"/>
    <property type="evidence" value="ECO:0007669"/>
    <property type="project" value="InterPro"/>
</dbReference>
<dbReference type="InterPro" id="IPR001881">
    <property type="entry name" value="EGF-like_Ca-bd_dom"/>
</dbReference>
<dbReference type="InterPro" id="IPR036322">
    <property type="entry name" value="WD40_repeat_dom_sf"/>
</dbReference>
<reference evidence="8" key="1">
    <citation type="submission" date="2021-02" db="EMBL/GenBank/DDBJ databases">
        <authorList>
            <person name="Nowell W R."/>
        </authorList>
    </citation>
    <scope>NUCLEOTIDE SEQUENCE</scope>
    <source>
        <strain evidence="8">Ploen Becks lab</strain>
    </source>
</reference>
<name>A0A813RDG6_9BILA</name>
<proteinExistence type="predicted"/>
<evidence type="ECO:0000256" key="5">
    <source>
        <dbReference type="SAM" id="Phobius"/>
    </source>
</evidence>
<feature type="disulfide bond" evidence="4">
    <location>
        <begin position="583"/>
        <end position="600"/>
    </location>
</feature>
<keyword evidence="5" id="KW-1133">Transmembrane helix</keyword>
<dbReference type="Gene3D" id="2.130.10.10">
    <property type="entry name" value="YVTN repeat-like/Quinoprotein amine dehydrogenase"/>
    <property type="match status" value="2"/>
</dbReference>
<comment type="caution">
    <text evidence="4">Lacks conserved residue(s) required for the propagation of feature annotation.</text>
</comment>
<dbReference type="SUPFAM" id="SSF50978">
    <property type="entry name" value="WD40 repeat-like"/>
    <property type="match status" value="1"/>
</dbReference>
<dbReference type="Proteomes" id="UP000663879">
    <property type="component" value="Unassembled WGS sequence"/>
</dbReference>
<protein>
    <recommendedName>
        <fullName evidence="7">EGF-like domain-containing protein</fullName>
    </recommendedName>
</protein>
<keyword evidence="2" id="KW-0677">Repeat</keyword>
<keyword evidence="3 4" id="KW-1015">Disulfide bond</keyword>
<keyword evidence="9" id="KW-1185">Reference proteome</keyword>
<comment type="caution">
    <text evidence="8">The sequence shown here is derived from an EMBL/GenBank/DDBJ whole genome shotgun (WGS) entry which is preliminary data.</text>
</comment>
<accession>A0A813RDG6</accession>
<evidence type="ECO:0000256" key="6">
    <source>
        <dbReference type="SAM" id="SignalP"/>
    </source>
</evidence>
<keyword evidence="5" id="KW-0812">Transmembrane</keyword>
<sequence>MFMENILLSFILQLLKKSEAYQFITGSDDCNINIWSNSLIYKSLNSSFKIISMDIDYNRSVAIAGTNLGKIIVWNVLSDEIFINKSNDNLDVNSILILNSTTFLAGYEGRIIFWSFPNLIQIRIIENTTLGIVKDMKLFKDENLVLIGSLSKHIFVFSLEKNQIISKYYTDAQVLSVDILDKSFIVSQCDTNGFCLLSMDADHVLRSTLIEKSFNLIIYSIKIINSSCVALGTADQYFVIWQKSEKLLYLKANGDRISSINSVYFLDDKTIITGHDNGSILLWDKTLLVYKKTLKISSCCKINAIKSIININLTFTKDSTSRSQIGVFTNKNLPIVQTTSFTQGKDLNFNTKEITQQTYITSTNEIDEVTSKSYDPHSDTKNTHQISNSVSEIIYQTDISSQIIKTTIHSEKEEIFAEKYTFSSTAIISVNLKQNTNSNHEERLQTSVPKEQISISPFNSILNDFYQEESTNSSELSRSETFKFSTENNNEIETTQMSYIKTVSHFITKSFENDQDIIFSYKNIKQVLFLLELNFDLNDCLSNCSDHGLCKMNDNFKYLCECKGSFKGSRCQINTDPCSSNPCLNNGNCISNLYENTYFCECALENNHTKLYKGQNCEYKIDVCENETCSKNGICIHNNKPICKCFSMYSGEKCQDESNDLKAIKSVKTTSSVIAIIIIAFLFIGVVLNDVSNFYFKIKKNKRKLKVFYLKNLKP</sequence>
<feature type="domain" description="EGF-like" evidence="7">
    <location>
        <begin position="536"/>
        <end position="572"/>
    </location>
</feature>
<dbReference type="Pfam" id="PF00008">
    <property type="entry name" value="EGF"/>
    <property type="match status" value="1"/>
</dbReference>
<feature type="disulfide bond" evidence="4">
    <location>
        <begin position="645"/>
        <end position="654"/>
    </location>
</feature>
<organism evidence="8 9">
    <name type="scientific">Brachionus calyciflorus</name>
    <dbReference type="NCBI Taxonomy" id="104777"/>
    <lineage>
        <taxon>Eukaryota</taxon>
        <taxon>Metazoa</taxon>
        <taxon>Spiralia</taxon>
        <taxon>Gnathifera</taxon>
        <taxon>Rotifera</taxon>
        <taxon>Eurotatoria</taxon>
        <taxon>Monogononta</taxon>
        <taxon>Pseudotrocha</taxon>
        <taxon>Ploima</taxon>
        <taxon>Brachionidae</taxon>
        <taxon>Brachionus</taxon>
    </lineage>
</organism>
<dbReference type="InterPro" id="IPR051022">
    <property type="entry name" value="Notch_Cell-Fate_Det"/>
</dbReference>
<feature type="chain" id="PRO_5032652732" description="EGF-like domain-containing protein" evidence="6">
    <location>
        <begin position="21"/>
        <end position="715"/>
    </location>
</feature>
<evidence type="ECO:0000256" key="4">
    <source>
        <dbReference type="PROSITE-ProRule" id="PRU00076"/>
    </source>
</evidence>
<evidence type="ECO:0000313" key="9">
    <source>
        <dbReference type="Proteomes" id="UP000663879"/>
    </source>
</evidence>
<evidence type="ECO:0000259" key="7">
    <source>
        <dbReference type="PROSITE" id="PS50026"/>
    </source>
</evidence>
<keyword evidence="5" id="KW-0472">Membrane</keyword>
<feature type="signal peptide" evidence="6">
    <location>
        <begin position="1"/>
        <end position="20"/>
    </location>
</feature>
<dbReference type="PANTHER" id="PTHR24049">
    <property type="entry name" value="CRUMBS FAMILY MEMBER"/>
    <property type="match status" value="1"/>
</dbReference>
<dbReference type="SMART" id="SM00181">
    <property type="entry name" value="EGF"/>
    <property type="match status" value="3"/>
</dbReference>
<feature type="domain" description="EGF-like" evidence="7">
    <location>
        <begin position="574"/>
        <end position="618"/>
    </location>
</feature>
<feature type="disulfide bond" evidence="4">
    <location>
        <begin position="540"/>
        <end position="550"/>
    </location>
</feature>
<dbReference type="SMART" id="SM00179">
    <property type="entry name" value="EGF_CA"/>
    <property type="match status" value="2"/>
</dbReference>
<evidence type="ECO:0000256" key="3">
    <source>
        <dbReference type="ARBA" id="ARBA00023157"/>
    </source>
</evidence>
<dbReference type="EMBL" id="CAJNOC010000606">
    <property type="protein sequence ID" value="CAF0782161.1"/>
    <property type="molecule type" value="Genomic_DNA"/>
</dbReference>
<dbReference type="Gene3D" id="2.10.25.10">
    <property type="entry name" value="Laminin"/>
    <property type="match status" value="2"/>
</dbReference>
<dbReference type="SMART" id="SM00320">
    <property type="entry name" value="WD40"/>
    <property type="match status" value="3"/>
</dbReference>
<dbReference type="PROSITE" id="PS00022">
    <property type="entry name" value="EGF_1"/>
    <property type="match status" value="2"/>
</dbReference>
<keyword evidence="6" id="KW-0732">Signal</keyword>
<dbReference type="InterPro" id="IPR015943">
    <property type="entry name" value="WD40/YVTN_repeat-like_dom_sf"/>
</dbReference>